<dbReference type="GO" id="GO:0044732">
    <property type="term" value="C:mitotic spindle pole body"/>
    <property type="evidence" value="ECO:0007669"/>
    <property type="project" value="TreeGrafter"/>
</dbReference>
<feature type="compositionally biased region" description="Polar residues" evidence="5">
    <location>
        <begin position="608"/>
        <end position="622"/>
    </location>
</feature>
<feature type="compositionally biased region" description="Basic and acidic residues" evidence="5">
    <location>
        <begin position="308"/>
        <end position="318"/>
    </location>
</feature>
<dbReference type="GO" id="GO:0005737">
    <property type="term" value="C:cytoplasm"/>
    <property type="evidence" value="ECO:0007669"/>
    <property type="project" value="TreeGrafter"/>
</dbReference>
<dbReference type="Gene3D" id="1.25.40.10">
    <property type="entry name" value="Tetratricopeptide repeat domain"/>
    <property type="match status" value="1"/>
</dbReference>
<organism evidence="7 8">
    <name type="scientific">Hermanssonia centrifuga</name>
    <dbReference type="NCBI Taxonomy" id="98765"/>
    <lineage>
        <taxon>Eukaryota</taxon>
        <taxon>Fungi</taxon>
        <taxon>Dikarya</taxon>
        <taxon>Basidiomycota</taxon>
        <taxon>Agaricomycotina</taxon>
        <taxon>Agaricomycetes</taxon>
        <taxon>Polyporales</taxon>
        <taxon>Meruliaceae</taxon>
        <taxon>Hermanssonia</taxon>
    </lineage>
</organism>
<gene>
    <name evidence="7" type="ORF">EW026_g6696</name>
</gene>
<evidence type="ECO:0000259" key="6">
    <source>
        <dbReference type="PROSITE" id="PS51700"/>
    </source>
</evidence>
<reference evidence="7 8" key="1">
    <citation type="submission" date="2019-02" db="EMBL/GenBank/DDBJ databases">
        <title>Genome sequencing of the rare red list fungi Phlebia centrifuga.</title>
        <authorList>
            <person name="Buettner E."/>
            <person name="Kellner H."/>
        </authorList>
    </citation>
    <scope>NUCLEOTIDE SEQUENCE [LARGE SCALE GENOMIC DNA]</scope>
    <source>
        <strain evidence="7 8">DSM 108282</strain>
    </source>
</reference>
<keyword evidence="8" id="KW-1185">Reference proteome</keyword>
<proteinExistence type="predicted"/>
<feature type="domain" description="Peptidase C50" evidence="6">
    <location>
        <begin position="2152"/>
        <end position="2249"/>
    </location>
</feature>
<feature type="compositionally biased region" description="Polar residues" evidence="5">
    <location>
        <begin position="1191"/>
        <end position="1205"/>
    </location>
</feature>
<dbReference type="GO" id="GO:0004197">
    <property type="term" value="F:cysteine-type endopeptidase activity"/>
    <property type="evidence" value="ECO:0007669"/>
    <property type="project" value="InterPro"/>
</dbReference>
<feature type="compositionally biased region" description="Pro residues" evidence="5">
    <location>
        <begin position="288"/>
        <end position="298"/>
    </location>
</feature>
<dbReference type="SUPFAM" id="SSF48452">
    <property type="entry name" value="TPR-like"/>
    <property type="match status" value="1"/>
</dbReference>
<dbReference type="GO" id="GO:0072686">
    <property type="term" value="C:mitotic spindle"/>
    <property type="evidence" value="ECO:0007669"/>
    <property type="project" value="TreeGrafter"/>
</dbReference>
<dbReference type="EC" id="3.4.22.49" evidence="2"/>
<keyword evidence="4" id="KW-0159">Chromosome partition</keyword>
<feature type="compositionally biased region" description="Low complexity" evidence="5">
    <location>
        <begin position="196"/>
        <end position="210"/>
    </location>
</feature>
<comment type="catalytic activity">
    <reaction evidence="1">
        <text>All bonds known to be hydrolyzed by this endopeptidase have arginine in P1 and an acidic residue in P4. P6 is often occupied by an acidic residue or by a hydroxy-amino-acid residue, the phosphorylation of which enhances cleavage.</text>
        <dbReference type="EC" id="3.4.22.49"/>
    </reaction>
</comment>
<dbReference type="InterPro" id="IPR005314">
    <property type="entry name" value="Peptidase_C50"/>
</dbReference>
<dbReference type="EMBL" id="SGPJ01000387">
    <property type="protein sequence ID" value="THG94857.1"/>
    <property type="molecule type" value="Genomic_DNA"/>
</dbReference>
<feature type="region of interest" description="Disordered" evidence="5">
    <location>
        <begin position="573"/>
        <end position="628"/>
    </location>
</feature>
<dbReference type="GO" id="GO:0006508">
    <property type="term" value="P:proteolysis"/>
    <property type="evidence" value="ECO:0007669"/>
    <property type="project" value="InterPro"/>
</dbReference>
<feature type="region of interest" description="Disordered" evidence="5">
    <location>
        <begin position="1177"/>
        <end position="1205"/>
    </location>
</feature>
<dbReference type="Proteomes" id="UP000309038">
    <property type="component" value="Unassembled WGS sequence"/>
</dbReference>
<evidence type="ECO:0000256" key="1">
    <source>
        <dbReference type="ARBA" id="ARBA00000451"/>
    </source>
</evidence>
<dbReference type="PROSITE" id="PS51700">
    <property type="entry name" value="SEPARIN"/>
    <property type="match status" value="1"/>
</dbReference>
<evidence type="ECO:0000256" key="4">
    <source>
        <dbReference type="ARBA" id="ARBA00022829"/>
    </source>
</evidence>
<feature type="region of interest" description="Disordered" evidence="5">
    <location>
        <begin position="159"/>
        <end position="178"/>
    </location>
</feature>
<feature type="compositionally biased region" description="Polar residues" evidence="5">
    <location>
        <begin position="211"/>
        <end position="231"/>
    </location>
</feature>
<evidence type="ECO:0000256" key="2">
    <source>
        <dbReference type="ARBA" id="ARBA00012489"/>
    </source>
</evidence>
<feature type="region of interest" description="Disordered" evidence="5">
    <location>
        <begin position="191"/>
        <end position="255"/>
    </location>
</feature>
<sequence length="2342" mass="257829">MYPIEDDFGLGHPTPTLLLDYPTLYDDYDYDDYILLPLTLPGVLIPLPARAAEEPYSELPTQLDQGLDLSEFEDDDDDEETLLSPPTYTMLSDYVFPDVESPTSDFTGAGYSKLFRTGLALKSRRITRHFDVWLNKLKVTLSRLRSACFELEFGLNHGTSQATLDSNSDSDNNTPDELASTLATKLALADVKGKQRAPAAGRTTAPRTSRIPSTSKSKIPTASDLATQLATKLTLREENEPPSTPVKKRSKEETCADAMRSVNAVSKGLSAIINSGWKWPSTASPATPTIPQPPPAPRKPTAKSRSVHPAEAKPKSTQDDSLALASKGRAELQILRELRQGDIDIERAASSLAEKLIALGMYKSVLDVLRDMRPHLASLSLSPSDAESISDDPLIYLVHFPLPPSQPNPNTLPDILLSLISTYFLHALTAVSYTIFTSPSITPTTLSDFEQALHSGPGLLEWLPRLSPVLPTKHIDNILTRAYTVLTKPSAPAPPPTPSSPSQPSILKSTFLIRTHSLLYLAYTSPGVLQPDTFWTQAVKFGVAYVKDVASSPLKLINDLNELDRIGELVQRSSSRITSFQPSSSSSTPASSQSTPREPSRDRDTPGISASRSPSHPQTSGTQRDDVDMGGMADAARICATFTQATALLEHLHEGDGSATAAAADGNMDDDRERSVRKCLRQAVEVVGRCEPFVCRACEADTVERAGQDKEEERERGEQRKCAEKVRRALERLRRACVKVLDPSSSKSTKPPGPCSSELKRQMKTLIEKCVDVLEYAIHKTGEIDLYTPSLDSLFTLARASLRISDSTTYNDAFSYLARAASLIPDSAHHLQHANFLRCISGAFHNIAGTLYQGSRYDFAVRFLEESCALGGRALQMYRKSLDVRGAKGEEEEEKKTWVQLEDQLCRRWEILGVCHSKTGDRKLKHIAGIVDRMTYVGVCDLLLDPHSVSLKTCLPGPFVGSEGENGGTSSSAARRMMGGALLERQMESLDGSRWKPDVRRAVRVWLHDALEMYDAASMPVCRARVLLRRLEMAYHAEPEDHEGSMPCLEEIGQEVEVLLTGQDTTLDSTAASSSSPSPSQSPRYYLAMVKLRLALLVHRSAQTSHFSRVVAYAEEACAILKSTLAVAPPRQSLPVLVSPPGRTAAAAAAGKKVGVKTVGRRGATRARSVKTAAATATATVPATPRRKTSKTASNAPVATVNRRQSSVSQASPAFDDLPKLVDLLRTTVHLLGLLGQVLTKVHLLIVARRICERTLNSRPDDYVKFSVDLAHEYVKLGKTEKGGSIYNHIFSMLKTLDVSDETRVLFSLRYAESLASTGNVLKSSTAYCEATSLSEALPVAEKGASTAQRVTARVSSLERAAAAANAFASIQYSRDDPTTSINGLLRSLRLWHRALDTLSRLVPPAPEAKATEESPNPFLTSEPADLVHKSSAPDSQTTPAPPSRRLPSLDGLEWRIAEGLLGALFSLTQAYLARGSPREAEYFAQQAKDLAASLNAPAMVSRALARIGEIQLHQGLLEESHASLVAAAELVVDTSGPDAAEIQRLRAEYSRRNSDGQGAQQMYEEAITMLEELETLFGTLDGGNVGPRKSLGVSPKSTKTQLTQDILAPGLLVAILRQNIWLLHGEGEEYQSLLDRLRSLPNTAETKAEESALMARLTLDDVYARFQADMFLSSLAETTLTLPMGMAKEKPTTSASSQEILAILDDAEKLFWSDLALVARRGNVFHFRDAAISLALIRAFQTSLGKIGTSGPTLAARLLDSSTAITLRREILEVVEHKFPDILAHDDSQWPLITTNGLPLPPQKAQKQLRFAFVDSEEEADDTIEELSIKKYWKFVANKYRNSAYDAAHLSESQADALPPHWTVISISITEDKNTMFITRQRPHQEPLIFCIPLKERRESNEDEPHLTFDGAITELKDIIRLSDEGTRQAINVRNDREARAAWWADRSALDTRMKELLENIEFCWLGAFKSILSEPKRIPADLLSAFRTRLEKVFKRNIILHDKQKTSVRLGDALLECFASLSPKCRDEELEDVVYFILDLYQLHGIPVAISEVDIDQVAVDFRAVLEEHAAKSKGKLISEQDPHLFLVLDKNVQGIPWESIPILRGRSISRIPSMDFLLDRLDYARWQKSPKADIQTGPQTSVDRAVINPRNVFVVLNPSGDLKNTEGRFVNWLKEMKCVGWESVVGRAPSEQQFANALTQKDLVIYFGHGGAEQYIRSHKVRHLPQCAATMLWGCSSGALRDMGDFDRTGTPYNYMLAGCPTLVANLWDVTDRDIDKFSQAVFDRMRLNVDDVRSWRHTDATIDGNTSIVAAVAQSRDCCKLKYLTGAAPVVYGIPFYL</sequence>
<dbReference type="PANTHER" id="PTHR12792:SF0">
    <property type="entry name" value="SEPARIN"/>
    <property type="match status" value="1"/>
</dbReference>
<evidence type="ECO:0000313" key="7">
    <source>
        <dbReference type="EMBL" id="THG94857.1"/>
    </source>
</evidence>
<evidence type="ECO:0000313" key="8">
    <source>
        <dbReference type="Proteomes" id="UP000309038"/>
    </source>
</evidence>
<dbReference type="Pfam" id="PF03568">
    <property type="entry name" value="Separin_C"/>
    <property type="match status" value="1"/>
</dbReference>
<dbReference type="InterPro" id="IPR011990">
    <property type="entry name" value="TPR-like_helical_dom_sf"/>
</dbReference>
<dbReference type="GO" id="GO:0005634">
    <property type="term" value="C:nucleus"/>
    <property type="evidence" value="ECO:0007669"/>
    <property type="project" value="InterPro"/>
</dbReference>
<keyword evidence="3" id="KW-0378">Hydrolase</keyword>
<evidence type="ECO:0000256" key="3">
    <source>
        <dbReference type="ARBA" id="ARBA00022801"/>
    </source>
</evidence>
<accession>A0A4S4KBY2</accession>
<feature type="region of interest" description="Disordered" evidence="5">
    <location>
        <begin position="1404"/>
        <end position="1448"/>
    </location>
</feature>
<comment type="caution">
    <text evidence="7">The sequence shown here is derived from an EMBL/GenBank/DDBJ whole genome shotgun (WGS) entry which is preliminary data.</text>
</comment>
<protein>
    <recommendedName>
        <fullName evidence="2">separase</fullName>
        <ecNumber evidence="2">3.4.22.49</ecNumber>
    </recommendedName>
</protein>
<feature type="compositionally biased region" description="Low complexity" evidence="5">
    <location>
        <begin position="165"/>
        <end position="178"/>
    </location>
</feature>
<feature type="region of interest" description="Disordered" evidence="5">
    <location>
        <begin position="280"/>
        <end position="322"/>
    </location>
</feature>
<dbReference type="InterPro" id="IPR030397">
    <property type="entry name" value="SEPARIN_core_dom"/>
</dbReference>
<dbReference type="PANTHER" id="PTHR12792">
    <property type="entry name" value="EXTRA SPINDLE POLES 1-RELATED"/>
    <property type="match status" value="1"/>
</dbReference>
<name>A0A4S4KBY2_9APHY</name>
<dbReference type="GO" id="GO:0051307">
    <property type="term" value="P:meiotic chromosome separation"/>
    <property type="evidence" value="ECO:0007669"/>
    <property type="project" value="TreeGrafter"/>
</dbReference>
<feature type="compositionally biased region" description="Low complexity" evidence="5">
    <location>
        <begin position="573"/>
        <end position="597"/>
    </location>
</feature>
<evidence type="ECO:0000256" key="5">
    <source>
        <dbReference type="SAM" id="MobiDB-lite"/>
    </source>
</evidence>